<dbReference type="AlphaFoldDB" id="A0A8H3GIZ1"/>
<gene>
    <name evidence="2" type="ORF">RDB_LOCUS147552</name>
</gene>
<accession>A0A8H3GIZ1</accession>
<evidence type="ECO:0000313" key="2">
    <source>
        <dbReference type="EMBL" id="CAE6452409.1"/>
    </source>
</evidence>
<feature type="transmembrane region" description="Helical" evidence="1">
    <location>
        <begin position="24"/>
        <end position="48"/>
    </location>
</feature>
<keyword evidence="1" id="KW-1133">Transmembrane helix</keyword>
<organism evidence="2 3">
    <name type="scientific">Rhizoctonia solani</name>
    <dbReference type="NCBI Taxonomy" id="456999"/>
    <lineage>
        <taxon>Eukaryota</taxon>
        <taxon>Fungi</taxon>
        <taxon>Dikarya</taxon>
        <taxon>Basidiomycota</taxon>
        <taxon>Agaricomycotina</taxon>
        <taxon>Agaricomycetes</taxon>
        <taxon>Cantharellales</taxon>
        <taxon>Ceratobasidiaceae</taxon>
        <taxon>Rhizoctonia</taxon>
    </lineage>
</organism>
<evidence type="ECO:0000256" key="1">
    <source>
        <dbReference type="SAM" id="Phobius"/>
    </source>
</evidence>
<comment type="caution">
    <text evidence="2">The sequence shown here is derived from an EMBL/GenBank/DDBJ whole genome shotgun (WGS) entry which is preliminary data.</text>
</comment>
<name>A0A8H3GIZ1_9AGAM</name>
<evidence type="ECO:0000313" key="3">
    <source>
        <dbReference type="Proteomes" id="UP000663846"/>
    </source>
</evidence>
<keyword evidence="1" id="KW-0812">Transmembrane</keyword>
<dbReference type="EMBL" id="CAJMWS010000578">
    <property type="protein sequence ID" value="CAE6452409.1"/>
    <property type="molecule type" value="Genomic_DNA"/>
</dbReference>
<sequence length="211" mass="22478">MMQVEMVPSHPLPVLLVQIPFRSFLINMISFIRFAGAVVVLVSLGLMVNAIPIERIHLTAATGADLVSRLCAKLILEDKLEAKLKALLLCKNIEDLRIQIAVVVALLRGCADQLSKIGAGIVVDADANASLVTCIISIITLVVQVFATLSLKFGTSVCAEIDEVLRFFLATLGTCMNGVIGRVAKTLAEGTVGVMGQIQLKLCLRILGLAA</sequence>
<keyword evidence="1" id="KW-0472">Membrane</keyword>
<protein>
    <submittedName>
        <fullName evidence="2">Uncharacterized protein</fullName>
    </submittedName>
</protein>
<dbReference type="Proteomes" id="UP000663846">
    <property type="component" value="Unassembled WGS sequence"/>
</dbReference>
<proteinExistence type="predicted"/>
<reference evidence="2" key="1">
    <citation type="submission" date="2021-01" db="EMBL/GenBank/DDBJ databases">
        <authorList>
            <person name="Kaushik A."/>
        </authorList>
    </citation>
    <scope>NUCLEOTIDE SEQUENCE</scope>
    <source>
        <strain evidence="2">AG1-1C</strain>
    </source>
</reference>